<feature type="region of interest" description="Disordered" evidence="1">
    <location>
        <begin position="1"/>
        <end position="21"/>
    </location>
</feature>
<organism evidence="2 3">
    <name type="scientific">Caenorhabditis japonica</name>
    <dbReference type="NCBI Taxonomy" id="281687"/>
    <lineage>
        <taxon>Eukaryota</taxon>
        <taxon>Metazoa</taxon>
        <taxon>Ecdysozoa</taxon>
        <taxon>Nematoda</taxon>
        <taxon>Chromadorea</taxon>
        <taxon>Rhabditida</taxon>
        <taxon>Rhabditina</taxon>
        <taxon>Rhabditomorpha</taxon>
        <taxon>Rhabditoidea</taxon>
        <taxon>Rhabditidae</taxon>
        <taxon>Peloderinae</taxon>
        <taxon>Caenorhabditis</taxon>
    </lineage>
</organism>
<keyword evidence="3" id="KW-1185">Reference proteome</keyword>
<dbReference type="Proteomes" id="UP000005237">
    <property type="component" value="Unassembled WGS sequence"/>
</dbReference>
<accession>A0A8R1EU87</accession>
<dbReference type="AlphaFoldDB" id="A0A8R1EU87"/>
<sequence length="40" mass="4714">MISKDLERHENEEDFNPGIPKNSLKERLLDFLEHSFGSLK</sequence>
<proteinExistence type="predicted"/>
<dbReference type="EnsemblMetazoa" id="CJA42716.1">
    <property type="protein sequence ID" value="CJA42716.1"/>
    <property type="gene ID" value="WBGene00218564"/>
</dbReference>
<reference evidence="3" key="1">
    <citation type="submission" date="2010-08" db="EMBL/GenBank/DDBJ databases">
        <authorList>
            <consortium name="Caenorhabditis japonica Sequencing Consortium"/>
            <person name="Wilson R.K."/>
        </authorList>
    </citation>
    <scope>NUCLEOTIDE SEQUENCE [LARGE SCALE GENOMIC DNA]</scope>
    <source>
        <strain evidence="3">DF5081</strain>
    </source>
</reference>
<reference evidence="2" key="2">
    <citation type="submission" date="2022-06" db="UniProtKB">
        <authorList>
            <consortium name="EnsemblMetazoa"/>
        </authorList>
    </citation>
    <scope>IDENTIFICATION</scope>
    <source>
        <strain evidence="2">DF5081</strain>
    </source>
</reference>
<protein>
    <submittedName>
        <fullName evidence="2">Uncharacterized protein</fullName>
    </submittedName>
</protein>
<name>A0A8R1EU87_CAEJA</name>
<evidence type="ECO:0000313" key="2">
    <source>
        <dbReference type="EnsemblMetazoa" id="CJA42716.1"/>
    </source>
</evidence>
<evidence type="ECO:0000256" key="1">
    <source>
        <dbReference type="SAM" id="MobiDB-lite"/>
    </source>
</evidence>
<evidence type="ECO:0000313" key="3">
    <source>
        <dbReference type="Proteomes" id="UP000005237"/>
    </source>
</evidence>
<feature type="compositionally biased region" description="Basic and acidic residues" evidence="1">
    <location>
        <begin position="1"/>
        <end position="11"/>
    </location>
</feature>